<keyword evidence="3" id="KW-0560">Oxidoreductase</keyword>
<evidence type="ECO:0000256" key="3">
    <source>
        <dbReference type="ARBA" id="ARBA00023002"/>
    </source>
</evidence>
<dbReference type="PANTHER" id="PTHR42808:SF3">
    <property type="entry name" value="HYDROXYSTEROID DEHYDROGENASE-LIKE PROTEIN 2"/>
    <property type="match status" value="1"/>
</dbReference>
<keyword evidence="2" id="KW-0521">NADP</keyword>
<feature type="domain" description="SCP2" evidence="4">
    <location>
        <begin position="12"/>
        <end position="112"/>
    </location>
</feature>
<sequence length="118" mass="12716">MGMITAMKVTTINEVLHSLPDKLDKYAAEGLDAVYQFDLQGHQGGQYHLLVQNGTCVVKDGVHADPHVTLSMTGEDCIRVLNGQLSGMMLAMSGRLQVAGDVGLAMQLKSLFPNITED</sequence>
<evidence type="ECO:0000256" key="1">
    <source>
        <dbReference type="ARBA" id="ARBA00006484"/>
    </source>
</evidence>
<dbReference type="EMBL" id="CZQA01000001">
    <property type="protein sequence ID" value="CUS34430.1"/>
    <property type="molecule type" value="Genomic_DNA"/>
</dbReference>
<comment type="similarity">
    <text evidence="1">Belongs to the short-chain dehydrogenases/reductases (SDR) family.</text>
</comment>
<dbReference type="InterPro" id="IPR036527">
    <property type="entry name" value="SCP2_sterol-bd_dom_sf"/>
</dbReference>
<name>A0A0S4LC64_9BACT</name>
<dbReference type="Proteomes" id="UP000199032">
    <property type="component" value="Unassembled WGS sequence"/>
</dbReference>
<dbReference type="InterPro" id="IPR051935">
    <property type="entry name" value="HSDL2"/>
</dbReference>
<organism evidence="5 6">
    <name type="scientific">Candidatus Nitrospira nitrosa</name>
    <dbReference type="NCBI Taxonomy" id="1742972"/>
    <lineage>
        <taxon>Bacteria</taxon>
        <taxon>Pseudomonadati</taxon>
        <taxon>Nitrospirota</taxon>
        <taxon>Nitrospiria</taxon>
        <taxon>Nitrospirales</taxon>
        <taxon>Nitrospiraceae</taxon>
        <taxon>Nitrospira</taxon>
    </lineage>
</organism>
<dbReference type="Gene3D" id="3.30.1050.10">
    <property type="entry name" value="SCP2 sterol-binding domain"/>
    <property type="match status" value="1"/>
</dbReference>
<dbReference type="STRING" id="1742972.COMA1_11704"/>
<proteinExistence type="inferred from homology"/>
<dbReference type="InterPro" id="IPR003033">
    <property type="entry name" value="SCP2_sterol-bd_dom"/>
</dbReference>
<evidence type="ECO:0000259" key="4">
    <source>
        <dbReference type="Pfam" id="PF02036"/>
    </source>
</evidence>
<evidence type="ECO:0000313" key="5">
    <source>
        <dbReference type="EMBL" id="CUS34430.1"/>
    </source>
</evidence>
<dbReference type="PANTHER" id="PTHR42808">
    <property type="entry name" value="HYDROXYSTEROID DEHYDROGENASE-LIKE PROTEIN 2"/>
    <property type="match status" value="1"/>
</dbReference>
<keyword evidence="6" id="KW-1185">Reference proteome</keyword>
<dbReference type="GO" id="GO:0016491">
    <property type="term" value="F:oxidoreductase activity"/>
    <property type="evidence" value="ECO:0007669"/>
    <property type="project" value="UniProtKB-KW"/>
</dbReference>
<gene>
    <name evidence="5" type="ORF">COMA1_11704</name>
</gene>
<evidence type="ECO:0000313" key="6">
    <source>
        <dbReference type="Proteomes" id="UP000199032"/>
    </source>
</evidence>
<dbReference type="OrthoDB" id="9809312at2"/>
<evidence type="ECO:0000256" key="2">
    <source>
        <dbReference type="ARBA" id="ARBA00022857"/>
    </source>
</evidence>
<reference evidence="5 6" key="1">
    <citation type="submission" date="2015-10" db="EMBL/GenBank/DDBJ databases">
        <authorList>
            <person name="Gilbert D.G."/>
        </authorList>
    </citation>
    <scope>NUCLEOTIDE SEQUENCE [LARGE SCALE GENOMIC DNA]</scope>
    <source>
        <strain evidence="5">COMA1</strain>
    </source>
</reference>
<dbReference type="Pfam" id="PF02036">
    <property type="entry name" value="SCP2"/>
    <property type="match status" value="1"/>
</dbReference>
<dbReference type="SUPFAM" id="SSF55718">
    <property type="entry name" value="SCP-like"/>
    <property type="match status" value="1"/>
</dbReference>
<dbReference type="AlphaFoldDB" id="A0A0S4LC64"/>
<accession>A0A0S4LC64</accession>
<protein>
    <recommendedName>
        <fullName evidence="4">SCP2 domain-containing protein</fullName>
    </recommendedName>
</protein>